<protein>
    <submittedName>
        <fullName evidence="1">Uncharacterized protein</fullName>
    </submittedName>
</protein>
<dbReference type="EMBL" id="LQOY01000031">
    <property type="protein sequence ID" value="ORV94472.1"/>
    <property type="molecule type" value="Genomic_DNA"/>
</dbReference>
<gene>
    <name evidence="1" type="ORF">AWC08_16555</name>
</gene>
<dbReference type="AlphaFoldDB" id="A0A1X1X6H7"/>
<evidence type="ECO:0000313" key="1">
    <source>
        <dbReference type="EMBL" id="ORV94472.1"/>
    </source>
</evidence>
<accession>A0A1X1X6H7</accession>
<evidence type="ECO:0000313" key="2">
    <source>
        <dbReference type="Proteomes" id="UP000193928"/>
    </source>
</evidence>
<organism evidence="1 2">
    <name type="scientific">Mycobacterium gordonae</name>
    <dbReference type="NCBI Taxonomy" id="1778"/>
    <lineage>
        <taxon>Bacteria</taxon>
        <taxon>Bacillati</taxon>
        <taxon>Actinomycetota</taxon>
        <taxon>Actinomycetes</taxon>
        <taxon>Mycobacteriales</taxon>
        <taxon>Mycobacteriaceae</taxon>
        <taxon>Mycobacterium</taxon>
    </lineage>
</organism>
<reference evidence="1 2" key="1">
    <citation type="submission" date="2016-01" db="EMBL/GenBank/DDBJ databases">
        <title>The new phylogeny of the genus Mycobacterium.</title>
        <authorList>
            <person name="Tarcisio F."/>
            <person name="Conor M."/>
            <person name="Antonella G."/>
            <person name="Elisabetta G."/>
            <person name="Giulia F.S."/>
            <person name="Sara T."/>
            <person name="Anna F."/>
            <person name="Clotilde B."/>
            <person name="Roberto B."/>
            <person name="Veronica D.S."/>
            <person name="Fabio R."/>
            <person name="Monica P."/>
            <person name="Olivier J."/>
            <person name="Enrico T."/>
            <person name="Nicola S."/>
        </authorList>
    </citation>
    <scope>NUCLEOTIDE SEQUENCE [LARGE SCALE GENOMIC DNA]</scope>
    <source>
        <strain evidence="1 2">DSM 44160</strain>
    </source>
</reference>
<name>A0A1X1X6H7_MYCGO</name>
<keyword evidence="2" id="KW-1185">Reference proteome</keyword>
<dbReference type="Proteomes" id="UP000193928">
    <property type="component" value="Unassembled WGS sequence"/>
</dbReference>
<proteinExistence type="predicted"/>
<comment type="caution">
    <text evidence="1">The sequence shown here is derived from an EMBL/GenBank/DDBJ whole genome shotgun (WGS) entry which is preliminary data.</text>
</comment>
<sequence length="209" mass="23847">MVRNPSQAEGLFSELKKYFVLCAISADGRLGMHSRMVDQAWHTFILFTSEYADYGYRYFDRFLHHAPNVGASRMDWQPAADSYGVDHCISDWRTSRNPSFRDFGDRYQQLFGESLPAVWYDELFLTPSSRVINDRAGQLSTRIHAGIVELFDVMHGRILSINALGGSALNFITKHHDFYIRELGDTLTDDEKLGLSRALIEAGVLRIAF</sequence>